<comment type="caution">
    <text evidence="9">The sequence shown here is derived from an EMBL/GenBank/DDBJ whole genome shotgun (WGS) entry which is preliminary data.</text>
</comment>
<dbReference type="AlphaFoldDB" id="A0A2T7UIP9"/>
<dbReference type="Gene3D" id="3.30.560.10">
    <property type="entry name" value="Glucose Oxidase, domain 3"/>
    <property type="match status" value="1"/>
</dbReference>
<protein>
    <submittedName>
        <fullName evidence="9">Choline dehydrogenase</fullName>
    </submittedName>
</protein>
<dbReference type="OrthoDB" id="9785276at2"/>
<dbReference type="PROSITE" id="PS00623">
    <property type="entry name" value="GMC_OXRED_1"/>
    <property type="match status" value="1"/>
</dbReference>
<dbReference type="InterPro" id="IPR007867">
    <property type="entry name" value="GMC_OxRtase_C"/>
</dbReference>
<proteinExistence type="inferred from homology"/>
<dbReference type="GO" id="GO:0016614">
    <property type="term" value="F:oxidoreductase activity, acting on CH-OH group of donors"/>
    <property type="evidence" value="ECO:0007669"/>
    <property type="project" value="InterPro"/>
</dbReference>
<organism evidence="9 10">
    <name type="scientific">Limnohabitans planktonicus II-D5</name>
    <dbReference type="NCBI Taxonomy" id="1293045"/>
    <lineage>
        <taxon>Bacteria</taxon>
        <taxon>Pseudomonadati</taxon>
        <taxon>Pseudomonadota</taxon>
        <taxon>Betaproteobacteria</taxon>
        <taxon>Burkholderiales</taxon>
        <taxon>Comamonadaceae</taxon>
        <taxon>Limnohabitans</taxon>
    </lineage>
</organism>
<dbReference type="Pfam" id="PF05199">
    <property type="entry name" value="GMC_oxred_C"/>
    <property type="match status" value="1"/>
</dbReference>
<evidence type="ECO:0000256" key="5">
    <source>
        <dbReference type="PIRSR" id="PIRSR000137-2"/>
    </source>
</evidence>
<evidence type="ECO:0000313" key="9">
    <source>
        <dbReference type="EMBL" id="PVE44549.1"/>
    </source>
</evidence>
<name>A0A2T7UIP9_9BURK</name>
<gene>
    <name evidence="9" type="ORF">H663_000570</name>
</gene>
<keyword evidence="10" id="KW-1185">Reference proteome</keyword>
<keyword evidence="4 5" id="KW-0274">FAD</keyword>
<dbReference type="Pfam" id="PF00732">
    <property type="entry name" value="GMC_oxred_N"/>
    <property type="match status" value="1"/>
</dbReference>
<dbReference type="PROSITE" id="PS00624">
    <property type="entry name" value="GMC_OXRED_2"/>
    <property type="match status" value="1"/>
</dbReference>
<evidence type="ECO:0000256" key="6">
    <source>
        <dbReference type="RuleBase" id="RU003968"/>
    </source>
</evidence>
<dbReference type="Proteomes" id="UP000037507">
    <property type="component" value="Unassembled WGS sequence"/>
</dbReference>
<dbReference type="InterPro" id="IPR036188">
    <property type="entry name" value="FAD/NAD-bd_sf"/>
</dbReference>
<feature type="binding site" evidence="5">
    <location>
        <position position="84"/>
    </location>
    <ligand>
        <name>FAD</name>
        <dbReference type="ChEBI" id="CHEBI:57692"/>
    </ligand>
</feature>
<evidence type="ECO:0000259" key="8">
    <source>
        <dbReference type="PROSITE" id="PS00624"/>
    </source>
</evidence>
<dbReference type="EMBL" id="LFYT02000001">
    <property type="protein sequence ID" value="PVE44549.1"/>
    <property type="molecule type" value="Genomic_DNA"/>
</dbReference>
<evidence type="ECO:0000256" key="3">
    <source>
        <dbReference type="ARBA" id="ARBA00022630"/>
    </source>
</evidence>
<dbReference type="RefSeq" id="WP_053173050.1">
    <property type="nucleotide sequence ID" value="NZ_LFYT02000001.1"/>
</dbReference>
<comment type="cofactor">
    <cofactor evidence="1 5">
        <name>FAD</name>
        <dbReference type="ChEBI" id="CHEBI:57692"/>
    </cofactor>
</comment>
<evidence type="ECO:0000259" key="7">
    <source>
        <dbReference type="PROSITE" id="PS00623"/>
    </source>
</evidence>
<keyword evidence="3 6" id="KW-0285">Flavoprotein</keyword>
<feature type="domain" description="Glucose-methanol-choline oxidoreductase N-terminal" evidence="8">
    <location>
        <begin position="258"/>
        <end position="272"/>
    </location>
</feature>
<dbReference type="PANTHER" id="PTHR11552:SF147">
    <property type="entry name" value="CHOLINE DEHYDROGENASE, MITOCHONDRIAL"/>
    <property type="match status" value="1"/>
</dbReference>
<evidence type="ECO:0000313" key="10">
    <source>
        <dbReference type="Proteomes" id="UP000037507"/>
    </source>
</evidence>
<comment type="similarity">
    <text evidence="2 6">Belongs to the GMC oxidoreductase family.</text>
</comment>
<dbReference type="InterPro" id="IPR000172">
    <property type="entry name" value="GMC_OxRdtase_N"/>
</dbReference>
<dbReference type="PANTHER" id="PTHR11552">
    <property type="entry name" value="GLUCOSE-METHANOL-CHOLINE GMC OXIDOREDUCTASE"/>
    <property type="match status" value="1"/>
</dbReference>
<dbReference type="STRING" id="1293045.H663_11300"/>
<dbReference type="PIRSF" id="PIRSF000137">
    <property type="entry name" value="Alcohol_oxidase"/>
    <property type="match status" value="1"/>
</dbReference>
<reference evidence="9" key="1">
    <citation type="submission" date="2017-04" db="EMBL/GenBank/DDBJ databases">
        <title>Unexpected and diverse lifestyles within the genus Limnohabitans.</title>
        <authorList>
            <person name="Kasalicky V."/>
            <person name="Mehrshad M."/>
            <person name="Andrei S.-A."/>
            <person name="Salcher M."/>
            <person name="Kratochvilova H."/>
            <person name="Simek K."/>
            <person name="Ghai R."/>
        </authorList>
    </citation>
    <scope>NUCLEOTIDE SEQUENCE [LARGE SCALE GENOMIC DNA]</scope>
    <source>
        <strain evidence="9">II-D5</strain>
    </source>
</reference>
<sequence>MDTLYDYIIVGAGSAGAILAHRLTQSGEHRVLLIEAGGEANSFWFKLPVGYIKSYFNPKTNWMFSSTPQTHLGGRRLYAPRGKVLGGSGAINAMIYVRGQRQDFDDWRDAGNPGWGFDEVLPYFRKLETHPNGADAWRGDQGLIGITPMKGLAHPICDDYLAACEALGLPHTPDFNGAQFEGAGIYETNIRRGQRSSSGAEYLTPARKRDKLTVMTHTQALRLLFADGASPQVTGVRVCHKDHEFNVHARKEVIVAAGAVGSPQLLQCSGIGEEQALRRLGIQVKHHLPQVGKNLQDHLCASFYYRATRPTLNDEFNSLWGQMRAGLQYLLTRQGPLSLSVNQAGGFFKGSAQEAQANLQLYFNPLSYTIPPNPKASLKPEPYSGFLMAFNACRPTSTGEVRIDASDARQAPAIDPNYLSTARDQEEVLQAVRLIRRLTDTAPLRALMEAEVTPGVDIQSDAQMLQYYKDNCGSIYHLCGTCAMGSDAQTSVVDAQLRVHGVQGLRVIDASVFPNITSGNINAPTMMVAEKGADLVLSTSAA</sequence>
<dbReference type="SUPFAM" id="SSF51905">
    <property type="entry name" value="FAD/NAD(P)-binding domain"/>
    <property type="match status" value="1"/>
</dbReference>
<evidence type="ECO:0000256" key="2">
    <source>
        <dbReference type="ARBA" id="ARBA00010790"/>
    </source>
</evidence>
<feature type="domain" description="Glucose-methanol-choline oxidoreductase N-terminal" evidence="7">
    <location>
        <begin position="82"/>
        <end position="105"/>
    </location>
</feature>
<dbReference type="GO" id="GO:0050660">
    <property type="term" value="F:flavin adenine dinucleotide binding"/>
    <property type="evidence" value="ECO:0007669"/>
    <property type="project" value="InterPro"/>
</dbReference>
<evidence type="ECO:0000256" key="4">
    <source>
        <dbReference type="ARBA" id="ARBA00022827"/>
    </source>
</evidence>
<dbReference type="SUPFAM" id="SSF54373">
    <property type="entry name" value="FAD-linked reductases, C-terminal domain"/>
    <property type="match status" value="1"/>
</dbReference>
<dbReference type="Gene3D" id="3.50.50.60">
    <property type="entry name" value="FAD/NAD(P)-binding domain"/>
    <property type="match status" value="1"/>
</dbReference>
<dbReference type="InterPro" id="IPR012132">
    <property type="entry name" value="GMC_OxRdtase"/>
</dbReference>
<evidence type="ECO:0000256" key="1">
    <source>
        <dbReference type="ARBA" id="ARBA00001974"/>
    </source>
</evidence>
<accession>A0A2T7UIP9</accession>